<reference evidence="2" key="1">
    <citation type="journal article" date="2019" name="Int. J. Syst. Evol. Microbiol.">
        <title>The Global Catalogue of Microorganisms (GCM) 10K type strain sequencing project: providing services to taxonomists for standard genome sequencing and annotation.</title>
        <authorList>
            <consortium name="The Broad Institute Genomics Platform"/>
            <consortium name="The Broad Institute Genome Sequencing Center for Infectious Disease"/>
            <person name="Wu L."/>
            <person name="Ma J."/>
        </authorList>
    </citation>
    <scope>NUCLEOTIDE SEQUENCE [LARGE SCALE GENOMIC DNA]</scope>
    <source>
        <strain evidence="2">JCM 17695</strain>
    </source>
</reference>
<dbReference type="Gene3D" id="2.60.120.200">
    <property type="match status" value="1"/>
</dbReference>
<dbReference type="NCBIfam" id="NF038128">
    <property type="entry name" value="choice_anch_J"/>
    <property type="match status" value="1"/>
</dbReference>
<comment type="caution">
    <text evidence="1">The sequence shown here is derived from an EMBL/GenBank/DDBJ whole genome shotgun (WGS) entry which is preliminary data.</text>
</comment>
<sequence length="254" mass="25500">MSAANGFSSAVTLSASGLPAGVRAAFSPNPVAPGSSATMTVTADAAATAGTHAVTVTGTAGALTRSAQAQVVVGDAAGFADDFEVNRGWVVNAAGTDTASSGQFAVGDPEQTTSTYSNQVKQLGTTTSGVACLVTGRAAGTAYGANDLDGGVTSARSPLFRVPATASKLTFSYSYAHGDNATSADYLRVKVVDGSTATTVFDQRGSAVERAGQWQQATVDLAAFAGKDVRLLVETADADTASLWEAQVDDVRVS</sequence>
<dbReference type="Proteomes" id="UP001596512">
    <property type="component" value="Unassembled WGS sequence"/>
</dbReference>
<dbReference type="SUPFAM" id="SSF49899">
    <property type="entry name" value="Concanavalin A-like lectins/glucanases"/>
    <property type="match status" value="1"/>
</dbReference>
<evidence type="ECO:0000313" key="2">
    <source>
        <dbReference type="Proteomes" id="UP001596512"/>
    </source>
</evidence>
<accession>A0ABW2TJX0</accession>
<dbReference type="EMBL" id="JBHTEY010000004">
    <property type="protein sequence ID" value="MFC7613277.1"/>
    <property type="molecule type" value="Genomic_DNA"/>
</dbReference>
<organism evidence="1 2">
    <name type="scientific">Actinokineospora soli</name>
    <dbReference type="NCBI Taxonomy" id="1048753"/>
    <lineage>
        <taxon>Bacteria</taxon>
        <taxon>Bacillati</taxon>
        <taxon>Actinomycetota</taxon>
        <taxon>Actinomycetes</taxon>
        <taxon>Pseudonocardiales</taxon>
        <taxon>Pseudonocardiaceae</taxon>
        <taxon>Actinokineospora</taxon>
    </lineage>
</organism>
<dbReference type="InterPro" id="IPR013320">
    <property type="entry name" value="ConA-like_dom_sf"/>
</dbReference>
<protein>
    <submittedName>
        <fullName evidence="1">Choice-of-anchor J domain-containing protein</fullName>
    </submittedName>
</protein>
<keyword evidence="2" id="KW-1185">Reference proteome</keyword>
<evidence type="ECO:0000313" key="1">
    <source>
        <dbReference type="EMBL" id="MFC7613277.1"/>
    </source>
</evidence>
<gene>
    <name evidence="1" type="ORF">ACFQV2_06285</name>
</gene>
<name>A0ABW2TJX0_9PSEU</name>
<proteinExistence type="predicted"/>